<dbReference type="GO" id="GO:0000978">
    <property type="term" value="F:RNA polymerase II cis-regulatory region sequence-specific DNA binding"/>
    <property type="evidence" value="ECO:0007669"/>
    <property type="project" value="TreeGrafter"/>
</dbReference>
<evidence type="ECO:0000256" key="1">
    <source>
        <dbReference type="ARBA" id="ARBA00004123"/>
    </source>
</evidence>
<evidence type="ECO:0000256" key="2">
    <source>
        <dbReference type="ARBA" id="ARBA00022473"/>
    </source>
</evidence>
<dbReference type="SMART" id="SM00389">
    <property type="entry name" value="HOX"/>
    <property type="match status" value="1"/>
</dbReference>
<name>A0AA39HIZ0_9BILA</name>
<feature type="compositionally biased region" description="Low complexity" evidence="8">
    <location>
        <begin position="248"/>
        <end position="257"/>
    </location>
</feature>
<dbReference type="AlphaFoldDB" id="A0AA39HIZ0"/>
<dbReference type="Pfam" id="PF00046">
    <property type="entry name" value="Homeodomain"/>
    <property type="match status" value="1"/>
</dbReference>
<keyword evidence="4 6" id="KW-0371">Homeobox</keyword>
<evidence type="ECO:0000256" key="6">
    <source>
        <dbReference type="PROSITE-ProRule" id="PRU00108"/>
    </source>
</evidence>
<dbReference type="Gene3D" id="1.10.10.60">
    <property type="entry name" value="Homeodomain-like"/>
    <property type="match status" value="1"/>
</dbReference>
<keyword evidence="5 6" id="KW-0539">Nucleus</keyword>
<dbReference type="GO" id="GO:0030182">
    <property type="term" value="P:neuron differentiation"/>
    <property type="evidence" value="ECO:0007669"/>
    <property type="project" value="UniProtKB-ARBA"/>
</dbReference>
<dbReference type="InterPro" id="IPR001356">
    <property type="entry name" value="HD"/>
</dbReference>
<evidence type="ECO:0000256" key="3">
    <source>
        <dbReference type="ARBA" id="ARBA00023125"/>
    </source>
</evidence>
<dbReference type="PROSITE" id="PS50071">
    <property type="entry name" value="HOMEOBOX_2"/>
    <property type="match status" value="1"/>
</dbReference>
<dbReference type="GO" id="GO:0005634">
    <property type="term" value="C:nucleus"/>
    <property type="evidence" value="ECO:0007669"/>
    <property type="project" value="UniProtKB-SubCell"/>
</dbReference>
<dbReference type="PROSITE" id="PS00027">
    <property type="entry name" value="HOMEOBOX_1"/>
    <property type="match status" value="1"/>
</dbReference>
<feature type="compositionally biased region" description="Low complexity" evidence="8">
    <location>
        <begin position="363"/>
        <end position="381"/>
    </location>
</feature>
<evidence type="ECO:0000313" key="11">
    <source>
        <dbReference type="Proteomes" id="UP001175271"/>
    </source>
</evidence>
<sequence>MLSFLALRLSPISRLSTLSRFRIQRLLDGTTLISSFLSDGDGPLSSAPSPSSSIAMVYSTAAFAYPHLSCGASTPSTATQFSYGQLGNMMPMGVFPTNYATDLGMLPRKIRRERTTFNRQQLEVLESLFQSTHYPDVFTREKVAEEIKLQESRIQVWFKNRRAKYRQQEKQKPKGGPPNPAAERKPNKGARAVGTEKQRSTDSENGENIARTQPNAGASEPETMTKEETFNVSELASAPKHEKPLESPPLSTLPLETTFDKSLKHSPNSGSSSSGIDSSSTWSNISDAINPTTPTTPFAFPNSIPPMSLPSTNGYRPPDLSYFYPNSYYHMLDPASNLYPPPPFADYSPQNPNPTYTQMTTATSPTSPYSSQPSYFFHSSS</sequence>
<evidence type="ECO:0000256" key="8">
    <source>
        <dbReference type="SAM" id="MobiDB-lite"/>
    </source>
</evidence>
<feature type="region of interest" description="Disordered" evidence="8">
    <location>
        <begin position="340"/>
        <end position="381"/>
    </location>
</feature>
<evidence type="ECO:0000313" key="10">
    <source>
        <dbReference type="EMBL" id="KAK0405549.1"/>
    </source>
</evidence>
<dbReference type="SUPFAM" id="SSF46689">
    <property type="entry name" value="Homeodomain-like"/>
    <property type="match status" value="1"/>
</dbReference>
<dbReference type="EMBL" id="JAUCMV010000004">
    <property type="protein sequence ID" value="KAK0405549.1"/>
    <property type="molecule type" value="Genomic_DNA"/>
</dbReference>
<accession>A0AA39HIZ0</accession>
<evidence type="ECO:0000256" key="7">
    <source>
        <dbReference type="RuleBase" id="RU000682"/>
    </source>
</evidence>
<dbReference type="Proteomes" id="UP001175271">
    <property type="component" value="Unassembled WGS sequence"/>
</dbReference>
<proteinExistence type="predicted"/>
<dbReference type="PANTHER" id="PTHR45793">
    <property type="entry name" value="HOMEOBOX PROTEIN"/>
    <property type="match status" value="1"/>
</dbReference>
<evidence type="ECO:0000259" key="9">
    <source>
        <dbReference type="PROSITE" id="PS50071"/>
    </source>
</evidence>
<dbReference type="InterPro" id="IPR009057">
    <property type="entry name" value="Homeodomain-like_sf"/>
</dbReference>
<organism evidence="10 11">
    <name type="scientific">Steinernema hermaphroditum</name>
    <dbReference type="NCBI Taxonomy" id="289476"/>
    <lineage>
        <taxon>Eukaryota</taxon>
        <taxon>Metazoa</taxon>
        <taxon>Ecdysozoa</taxon>
        <taxon>Nematoda</taxon>
        <taxon>Chromadorea</taxon>
        <taxon>Rhabditida</taxon>
        <taxon>Tylenchina</taxon>
        <taxon>Panagrolaimomorpha</taxon>
        <taxon>Strongyloidoidea</taxon>
        <taxon>Steinernematidae</taxon>
        <taxon>Steinernema</taxon>
    </lineage>
</organism>
<dbReference type="GO" id="GO:0000981">
    <property type="term" value="F:DNA-binding transcription factor activity, RNA polymerase II-specific"/>
    <property type="evidence" value="ECO:0007669"/>
    <property type="project" value="InterPro"/>
</dbReference>
<reference evidence="10" key="1">
    <citation type="submission" date="2023-06" db="EMBL/GenBank/DDBJ databases">
        <title>Genomic analysis of the entomopathogenic nematode Steinernema hermaphroditum.</title>
        <authorList>
            <person name="Schwarz E.M."/>
            <person name="Heppert J.K."/>
            <person name="Baniya A."/>
            <person name="Schwartz H.T."/>
            <person name="Tan C.-H."/>
            <person name="Antoshechkin I."/>
            <person name="Sternberg P.W."/>
            <person name="Goodrich-Blair H."/>
            <person name="Dillman A.R."/>
        </authorList>
    </citation>
    <scope>NUCLEOTIDE SEQUENCE</scope>
    <source>
        <strain evidence="10">PS9179</strain>
        <tissue evidence="10">Whole animal</tissue>
    </source>
</reference>
<dbReference type="FunFam" id="1.10.10.60:FF:000679">
    <property type="entry name" value="Homeobox protein aristaless"/>
    <property type="match status" value="1"/>
</dbReference>
<evidence type="ECO:0000256" key="4">
    <source>
        <dbReference type="ARBA" id="ARBA00023155"/>
    </source>
</evidence>
<feature type="DNA-binding region" description="Homeobox" evidence="6">
    <location>
        <begin position="110"/>
        <end position="169"/>
    </location>
</feature>
<dbReference type="PANTHER" id="PTHR45793:SF5">
    <property type="entry name" value="HOMEOTIC PROTEIN OCELLILESS"/>
    <property type="match status" value="1"/>
</dbReference>
<protein>
    <recommendedName>
        <fullName evidence="9">Homeobox domain-containing protein</fullName>
    </recommendedName>
</protein>
<keyword evidence="3 6" id="KW-0238">DNA-binding</keyword>
<gene>
    <name evidence="10" type="ORF">QR680_018051</name>
</gene>
<evidence type="ECO:0000256" key="5">
    <source>
        <dbReference type="ARBA" id="ARBA00023242"/>
    </source>
</evidence>
<dbReference type="InterPro" id="IPR017970">
    <property type="entry name" value="Homeobox_CS"/>
</dbReference>
<feature type="compositionally biased region" description="Polar residues" evidence="8">
    <location>
        <begin position="348"/>
        <end position="362"/>
    </location>
</feature>
<feature type="domain" description="Homeobox" evidence="9">
    <location>
        <begin position="108"/>
        <end position="168"/>
    </location>
</feature>
<dbReference type="CDD" id="cd00086">
    <property type="entry name" value="homeodomain"/>
    <property type="match status" value="1"/>
</dbReference>
<keyword evidence="11" id="KW-1185">Reference proteome</keyword>
<feature type="region of interest" description="Disordered" evidence="8">
    <location>
        <begin position="162"/>
        <end position="316"/>
    </location>
</feature>
<feature type="compositionally biased region" description="Low complexity" evidence="8">
    <location>
        <begin position="266"/>
        <end position="301"/>
    </location>
</feature>
<keyword evidence="2" id="KW-0217">Developmental protein</keyword>
<comment type="subcellular location">
    <subcellularLocation>
        <location evidence="1 6 7">Nucleus</location>
    </subcellularLocation>
</comment>
<comment type="caution">
    <text evidence="10">The sequence shown here is derived from an EMBL/GenBank/DDBJ whole genome shotgun (WGS) entry which is preliminary data.</text>
</comment>